<proteinExistence type="predicted"/>
<evidence type="ECO:0000313" key="2">
    <source>
        <dbReference type="Proteomes" id="UP000824120"/>
    </source>
</evidence>
<comment type="caution">
    <text evidence="1">The sequence shown here is derived from an EMBL/GenBank/DDBJ whole genome shotgun (WGS) entry which is preliminary data.</text>
</comment>
<organism evidence="1 2">
    <name type="scientific">Solanum commersonii</name>
    <name type="common">Commerson's wild potato</name>
    <name type="synonym">Commerson's nightshade</name>
    <dbReference type="NCBI Taxonomy" id="4109"/>
    <lineage>
        <taxon>Eukaryota</taxon>
        <taxon>Viridiplantae</taxon>
        <taxon>Streptophyta</taxon>
        <taxon>Embryophyta</taxon>
        <taxon>Tracheophyta</taxon>
        <taxon>Spermatophyta</taxon>
        <taxon>Magnoliopsida</taxon>
        <taxon>eudicotyledons</taxon>
        <taxon>Gunneridae</taxon>
        <taxon>Pentapetalae</taxon>
        <taxon>asterids</taxon>
        <taxon>lamiids</taxon>
        <taxon>Solanales</taxon>
        <taxon>Solanaceae</taxon>
        <taxon>Solanoideae</taxon>
        <taxon>Solaneae</taxon>
        <taxon>Solanum</taxon>
    </lineage>
</organism>
<reference evidence="1 2" key="1">
    <citation type="submission" date="2020-09" db="EMBL/GenBank/DDBJ databases">
        <title>De no assembly of potato wild relative species, Solanum commersonii.</title>
        <authorList>
            <person name="Cho K."/>
        </authorList>
    </citation>
    <scope>NUCLEOTIDE SEQUENCE [LARGE SCALE GENOMIC DNA]</scope>
    <source>
        <strain evidence="1">LZ3.2</strain>
        <tissue evidence="1">Leaf</tissue>
    </source>
</reference>
<dbReference type="OrthoDB" id="1298693at2759"/>
<gene>
    <name evidence="1" type="ORF">H5410_014000</name>
</gene>
<protein>
    <submittedName>
        <fullName evidence="1">Uncharacterized protein</fullName>
    </submittedName>
</protein>
<evidence type="ECO:0000313" key="1">
    <source>
        <dbReference type="EMBL" id="KAG5614176.1"/>
    </source>
</evidence>
<dbReference type="AlphaFoldDB" id="A0A9J5ZPS7"/>
<keyword evidence="2" id="KW-1185">Reference proteome</keyword>
<name>A0A9J5ZPS7_SOLCO</name>
<accession>A0A9J5ZPS7</accession>
<dbReference type="Proteomes" id="UP000824120">
    <property type="component" value="Chromosome 3"/>
</dbReference>
<dbReference type="EMBL" id="JACXVP010000003">
    <property type="protein sequence ID" value="KAG5614176.1"/>
    <property type="molecule type" value="Genomic_DNA"/>
</dbReference>
<sequence length="195" mass="22620">MVGSNDGTTLCKSDLRSHRKDEWNYANQIKESPKRHDAMQLRYEKSPEGWHGATHIGYEKVVTRMMAWCYTNQIKNKWTLPKVDSDPVVVKSTNNCKKSDMLDLMIHATKSEFVYTSHGSAAIANQPRTIYRTTHDLAVVRIRWYEFVDSVLSRVVSDHSPLLLQCGDWGQSNSYFKFENWCLHTEGFNAKVKDW</sequence>